<accession>A0A448ZSF7</accession>
<dbReference type="AlphaFoldDB" id="A0A448ZSF7"/>
<sequence length="72" mass="7858">MAFSIMCAVLTVLYGGFAALTLAYAPDVINEYAVDERDEVLMTSTRNKKGHFNAAYDGYIGERFGVGRTTLA</sequence>
<dbReference type="Proteomes" id="UP000291116">
    <property type="component" value="Unassembled WGS sequence"/>
</dbReference>
<evidence type="ECO:0000313" key="2">
    <source>
        <dbReference type="EMBL" id="VEU44985.1"/>
    </source>
</evidence>
<keyword evidence="1" id="KW-0732">Signal</keyword>
<proteinExistence type="predicted"/>
<protein>
    <submittedName>
        <fullName evidence="2">Uncharacterized protein</fullName>
    </submittedName>
</protein>
<dbReference type="EMBL" id="CAACVS010000679">
    <property type="protein sequence ID" value="VEU44985.1"/>
    <property type="molecule type" value="Genomic_DNA"/>
</dbReference>
<feature type="signal peptide" evidence="1">
    <location>
        <begin position="1"/>
        <end position="18"/>
    </location>
</feature>
<feature type="chain" id="PRO_5019087994" evidence="1">
    <location>
        <begin position="19"/>
        <end position="72"/>
    </location>
</feature>
<evidence type="ECO:0000313" key="3">
    <source>
        <dbReference type="Proteomes" id="UP000291116"/>
    </source>
</evidence>
<keyword evidence="3" id="KW-1185">Reference proteome</keyword>
<reference evidence="2 3" key="1">
    <citation type="submission" date="2019-01" db="EMBL/GenBank/DDBJ databases">
        <authorList>
            <person name="Ferrante I. M."/>
        </authorList>
    </citation>
    <scope>NUCLEOTIDE SEQUENCE [LARGE SCALE GENOMIC DNA]</scope>
    <source>
        <strain evidence="2 3">B856</strain>
    </source>
</reference>
<gene>
    <name evidence="2" type="ORF">PSNMU_V1.4_AUG-EV-PASAV3_0121600</name>
</gene>
<dbReference type="OrthoDB" id="43967at2759"/>
<name>A0A448ZSF7_9STRA</name>
<organism evidence="2 3">
    <name type="scientific">Pseudo-nitzschia multistriata</name>
    <dbReference type="NCBI Taxonomy" id="183589"/>
    <lineage>
        <taxon>Eukaryota</taxon>
        <taxon>Sar</taxon>
        <taxon>Stramenopiles</taxon>
        <taxon>Ochrophyta</taxon>
        <taxon>Bacillariophyta</taxon>
        <taxon>Bacillariophyceae</taxon>
        <taxon>Bacillariophycidae</taxon>
        <taxon>Bacillariales</taxon>
        <taxon>Bacillariaceae</taxon>
        <taxon>Pseudo-nitzschia</taxon>
    </lineage>
</organism>
<evidence type="ECO:0000256" key="1">
    <source>
        <dbReference type="SAM" id="SignalP"/>
    </source>
</evidence>